<proteinExistence type="predicted"/>
<dbReference type="Proteomes" id="UP001234297">
    <property type="component" value="Chromosome 11"/>
</dbReference>
<evidence type="ECO:0000313" key="2">
    <source>
        <dbReference type="Proteomes" id="UP001234297"/>
    </source>
</evidence>
<keyword evidence="2" id="KW-1185">Reference proteome</keyword>
<name>A0ACC2KW50_PERAE</name>
<organism evidence="1 2">
    <name type="scientific">Persea americana</name>
    <name type="common">Avocado</name>
    <dbReference type="NCBI Taxonomy" id="3435"/>
    <lineage>
        <taxon>Eukaryota</taxon>
        <taxon>Viridiplantae</taxon>
        <taxon>Streptophyta</taxon>
        <taxon>Embryophyta</taxon>
        <taxon>Tracheophyta</taxon>
        <taxon>Spermatophyta</taxon>
        <taxon>Magnoliopsida</taxon>
        <taxon>Magnoliidae</taxon>
        <taxon>Laurales</taxon>
        <taxon>Lauraceae</taxon>
        <taxon>Persea</taxon>
    </lineage>
</organism>
<sequence length="132" mass="14257">MRNTRAISVALSSSMVLLVLVCATLVIPGAAVVQPIEQEHMQQPPPVQQSKLKDCLAPLSHIDGCVEDIIHALDTHNLQLSAQCCKAIIGIDKYCWPLVLYVLPLDALPFSPVLPSIIMSFCSAYSPPAPLN</sequence>
<gene>
    <name evidence="1" type="ORF">MRB53_033896</name>
</gene>
<dbReference type="EMBL" id="CM056819">
    <property type="protein sequence ID" value="KAJ8625366.1"/>
    <property type="molecule type" value="Genomic_DNA"/>
</dbReference>
<comment type="caution">
    <text evidence="1">The sequence shown here is derived from an EMBL/GenBank/DDBJ whole genome shotgun (WGS) entry which is preliminary data.</text>
</comment>
<accession>A0ACC2KW50</accession>
<reference evidence="1 2" key="1">
    <citation type="journal article" date="2022" name="Hortic Res">
        <title>A haplotype resolved chromosomal level avocado genome allows analysis of novel avocado genes.</title>
        <authorList>
            <person name="Nath O."/>
            <person name="Fletcher S.J."/>
            <person name="Hayward A."/>
            <person name="Shaw L.M."/>
            <person name="Masouleh A.K."/>
            <person name="Furtado A."/>
            <person name="Henry R.J."/>
            <person name="Mitter N."/>
        </authorList>
    </citation>
    <scope>NUCLEOTIDE SEQUENCE [LARGE SCALE GENOMIC DNA]</scope>
    <source>
        <strain evidence="2">cv. Hass</strain>
    </source>
</reference>
<protein>
    <submittedName>
        <fullName evidence="1">Uncharacterized protein</fullName>
    </submittedName>
</protein>
<evidence type="ECO:0000313" key="1">
    <source>
        <dbReference type="EMBL" id="KAJ8625366.1"/>
    </source>
</evidence>